<dbReference type="InterPro" id="IPR044729">
    <property type="entry name" value="CBS_bac"/>
</dbReference>
<comment type="caution">
    <text evidence="4">The sequence shown here is derived from an EMBL/GenBank/DDBJ whole genome shotgun (WGS) entry which is preliminary data.</text>
</comment>
<evidence type="ECO:0000313" key="5">
    <source>
        <dbReference type="Proteomes" id="UP001107961"/>
    </source>
</evidence>
<reference evidence="4" key="1">
    <citation type="submission" date="2022-01" db="EMBL/GenBank/DDBJ databases">
        <authorList>
            <person name="Karlyshev A.V."/>
            <person name="Jaspars M."/>
        </authorList>
    </citation>
    <scope>NUCLEOTIDE SEQUENCE</scope>
    <source>
        <strain evidence="4">AGSA3-2</strain>
    </source>
</reference>
<dbReference type="SMART" id="SM00116">
    <property type="entry name" value="CBS"/>
    <property type="match status" value="2"/>
</dbReference>
<protein>
    <submittedName>
        <fullName evidence="4">CBS domain-containing protein</fullName>
    </submittedName>
</protein>
<dbReference type="PANTHER" id="PTHR43080">
    <property type="entry name" value="CBS DOMAIN-CONTAINING PROTEIN CBSX3, MITOCHONDRIAL"/>
    <property type="match status" value="1"/>
</dbReference>
<dbReference type="PANTHER" id="PTHR43080:SF26">
    <property type="entry name" value="REGULATORY PROTEIN"/>
    <property type="match status" value="1"/>
</dbReference>
<evidence type="ECO:0000256" key="2">
    <source>
        <dbReference type="PROSITE-ProRule" id="PRU00703"/>
    </source>
</evidence>
<dbReference type="InterPro" id="IPR051257">
    <property type="entry name" value="Diverse_CBS-Domain"/>
</dbReference>
<dbReference type="PROSITE" id="PS51371">
    <property type="entry name" value="CBS"/>
    <property type="match status" value="2"/>
</dbReference>
<dbReference type="Proteomes" id="UP001107961">
    <property type="component" value="Unassembled WGS sequence"/>
</dbReference>
<dbReference type="Pfam" id="PF00571">
    <property type="entry name" value="CBS"/>
    <property type="match status" value="2"/>
</dbReference>
<evidence type="ECO:0000256" key="1">
    <source>
        <dbReference type="ARBA" id="ARBA00023122"/>
    </source>
</evidence>
<sequence length="134" mass="15029">MAGLLVKDVMIKHPMSIPADMDLTLVVDTLLQYRITGLPVVDNETRVIGFVSEQDCLRQLLVSSYHSEGAVRVEQVMHGDPLTVDVEESLVDLAELMLKQKPKIYPVVDEKRRLIGLLTRGHVLRALRDSRRGG</sequence>
<keyword evidence="1 2" id="KW-0129">CBS domain</keyword>
<dbReference type="Gene3D" id="3.10.580.10">
    <property type="entry name" value="CBS-domain"/>
    <property type="match status" value="2"/>
</dbReference>
<dbReference type="GeneID" id="94688743"/>
<dbReference type="SUPFAM" id="SSF54631">
    <property type="entry name" value="CBS-domain pair"/>
    <property type="match status" value="1"/>
</dbReference>
<dbReference type="InterPro" id="IPR000644">
    <property type="entry name" value="CBS_dom"/>
</dbReference>
<feature type="domain" description="CBS" evidence="3">
    <location>
        <begin position="10"/>
        <end position="68"/>
    </location>
</feature>
<feature type="domain" description="CBS" evidence="3">
    <location>
        <begin position="77"/>
        <end position="133"/>
    </location>
</feature>
<dbReference type="AlphaFoldDB" id="A0A9Q3ZC61"/>
<organism evidence="4 5">
    <name type="scientific">Alloalcanivorax xenomutans</name>
    <dbReference type="NCBI Taxonomy" id="1094342"/>
    <lineage>
        <taxon>Bacteria</taxon>
        <taxon>Pseudomonadati</taxon>
        <taxon>Pseudomonadota</taxon>
        <taxon>Gammaproteobacteria</taxon>
        <taxon>Oceanospirillales</taxon>
        <taxon>Alcanivoracaceae</taxon>
        <taxon>Alloalcanivorax</taxon>
    </lineage>
</organism>
<evidence type="ECO:0000259" key="3">
    <source>
        <dbReference type="PROSITE" id="PS51371"/>
    </source>
</evidence>
<dbReference type="InterPro" id="IPR046342">
    <property type="entry name" value="CBS_dom_sf"/>
</dbReference>
<evidence type="ECO:0000313" key="4">
    <source>
        <dbReference type="EMBL" id="MCE7508005.1"/>
    </source>
</evidence>
<dbReference type="EMBL" id="JAJVKT010000005">
    <property type="protein sequence ID" value="MCE7508005.1"/>
    <property type="molecule type" value="Genomic_DNA"/>
</dbReference>
<dbReference type="CDD" id="cd04629">
    <property type="entry name" value="CBS_pair_bac"/>
    <property type="match status" value="1"/>
</dbReference>
<dbReference type="RefSeq" id="WP_022994702.1">
    <property type="nucleotide sequence ID" value="NZ_CBDDTQ010000003.1"/>
</dbReference>
<name>A0A9Q3ZC61_9GAMM</name>
<keyword evidence="5" id="KW-1185">Reference proteome</keyword>
<proteinExistence type="predicted"/>
<accession>A0A9Q3ZC61</accession>
<gene>
    <name evidence="4" type="ORF">LZG35_05105</name>
</gene>